<comment type="similarity">
    <text evidence="3">Belongs to the RNase PH family.</text>
</comment>
<keyword evidence="4" id="KW-0963">Cytoplasm</keyword>
<dbReference type="OrthoDB" id="272245at2759"/>
<sequence>MPYLSQAERDYITEGVQSDLRADGRGRLDYRALVLETGIISQANGSARVRLGDGTDVLVGVKVEIDQVEPDADNVGKVVCNVEWYDILSFCFHYVHGYDSNYAKRTISSPSASQQFEGHGADDLNNELTQALQRVLGGPQCGINFEKLCIIKGQQCWIVYIDAMILDYSGNVLDTIFMATKAALFNTRIPKTQIQDLGDGEFEFEVLDDVEDAERLDGIENIPIGVTLNKIGTGHIIDASPLEELCTEAKLTIAVNKDSQICGIQKGAEGGIEPGLMSEMIQTAKRIGQSLIQQLDQKLQDEERQVDEKRLNGENIEKLGFFAMV</sequence>
<dbReference type="GO" id="GO:0035925">
    <property type="term" value="F:mRNA 3'-UTR AU-rich region binding"/>
    <property type="evidence" value="ECO:0007669"/>
    <property type="project" value="TreeGrafter"/>
</dbReference>
<evidence type="ECO:0000259" key="8">
    <source>
        <dbReference type="Pfam" id="PF01138"/>
    </source>
</evidence>
<dbReference type="InterPro" id="IPR027408">
    <property type="entry name" value="PNPase/RNase_PH_dom_sf"/>
</dbReference>
<dbReference type="InterPro" id="IPR050590">
    <property type="entry name" value="Exosome_comp_Rrp42_subfam"/>
</dbReference>
<organism evidence="10 11">
    <name type="scientific">Umbelopsis vinacea</name>
    <dbReference type="NCBI Taxonomy" id="44442"/>
    <lineage>
        <taxon>Eukaryota</taxon>
        <taxon>Fungi</taxon>
        <taxon>Fungi incertae sedis</taxon>
        <taxon>Mucoromycota</taxon>
        <taxon>Mucoromycotina</taxon>
        <taxon>Umbelopsidomycetes</taxon>
        <taxon>Umbelopsidales</taxon>
        <taxon>Umbelopsidaceae</taxon>
        <taxon>Umbelopsis</taxon>
    </lineage>
</organism>
<evidence type="ECO:0000259" key="9">
    <source>
        <dbReference type="Pfam" id="PF03725"/>
    </source>
</evidence>
<dbReference type="GO" id="GO:0071035">
    <property type="term" value="P:nuclear polyadenylation-dependent rRNA catabolic process"/>
    <property type="evidence" value="ECO:0007669"/>
    <property type="project" value="TreeGrafter"/>
</dbReference>
<dbReference type="PANTHER" id="PTHR11097:SF8">
    <property type="entry name" value="EXOSOME COMPLEX COMPONENT RRP42"/>
    <property type="match status" value="1"/>
</dbReference>
<dbReference type="GO" id="GO:0000177">
    <property type="term" value="C:cytoplasmic exosome (RNase complex)"/>
    <property type="evidence" value="ECO:0007669"/>
    <property type="project" value="TreeGrafter"/>
</dbReference>
<dbReference type="EMBL" id="JAEPRA010000003">
    <property type="protein sequence ID" value="KAG2187539.1"/>
    <property type="molecule type" value="Genomic_DNA"/>
</dbReference>
<protein>
    <recommendedName>
        <fullName evidence="6">Ribosomal RNA-processing protein 42</fullName>
    </recommendedName>
</protein>
<evidence type="ECO:0000256" key="2">
    <source>
        <dbReference type="ARBA" id="ARBA00004604"/>
    </source>
</evidence>
<dbReference type="GO" id="GO:0034476">
    <property type="term" value="P:U5 snRNA 3'-end processing"/>
    <property type="evidence" value="ECO:0007669"/>
    <property type="project" value="TreeGrafter"/>
</dbReference>
<dbReference type="GO" id="GO:0034475">
    <property type="term" value="P:U4 snRNA 3'-end processing"/>
    <property type="evidence" value="ECO:0007669"/>
    <property type="project" value="TreeGrafter"/>
</dbReference>
<dbReference type="SUPFAM" id="SSF55666">
    <property type="entry name" value="Ribonuclease PH domain 2-like"/>
    <property type="match status" value="1"/>
</dbReference>
<dbReference type="PANTHER" id="PTHR11097">
    <property type="entry name" value="EXOSOME COMPLEX EXONUCLEASE RIBOSOMAL RNA PROCESSING PROTEIN"/>
    <property type="match status" value="1"/>
</dbReference>
<dbReference type="GO" id="GO:0071038">
    <property type="term" value="P:TRAMP-dependent tRNA surveillance pathway"/>
    <property type="evidence" value="ECO:0007669"/>
    <property type="project" value="TreeGrafter"/>
</dbReference>
<evidence type="ECO:0000256" key="3">
    <source>
        <dbReference type="ARBA" id="ARBA00006678"/>
    </source>
</evidence>
<evidence type="ECO:0000256" key="5">
    <source>
        <dbReference type="ARBA" id="ARBA00022835"/>
    </source>
</evidence>
<reference evidence="10" key="1">
    <citation type="submission" date="2020-12" db="EMBL/GenBank/DDBJ databases">
        <title>Metabolic potential, ecology and presence of endohyphal bacteria is reflected in genomic diversity of Mucoromycotina.</title>
        <authorList>
            <person name="Muszewska A."/>
            <person name="Okrasinska A."/>
            <person name="Steczkiewicz K."/>
            <person name="Drgas O."/>
            <person name="Orlowska M."/>
            <person name="Perlinska-Lenart U."/>
            <person name="Aleksandrzak-Piekarczyk T."/>
            <person name="Szatraj K."/>
            <person name="Zielenkiewicz U."/>
            <person name="Pilsyk S."/>
            <person name="Malc E."/>
            <person name="Mieczkowski P."/>
            <person name="Kruszewska J.S."/>
            <person name="Biernat P."/>
            <person name="Pawlowska J."/>
        </authorList>
    </citation>
    <scope>NUCLEOTIDE SEQUENCE</scope>
    <source>
        <strain evidence="10">WA0000051536</strain>
    </source>
</reference>
<keyword evidence="5" id="KW-0271">Exosome</keyword>
<name>A0A8H7UQS8_9FUNG</name>
<dbReference type="Pfam" id="PF03725">
    <property type="entry name" value="RNase_PH_C"/>
    <property type="match status" value="1"/>
</dbReference>
<keyword evidence="7" id="KW-0175">Coiled coil</keyword>
<evidence type="ECO:0000313" key="10">
    <source>
        <dbReference type="EMBL" id="KAG2187539.1"/>
    </source>
</evidence>
<dbReference type="Gene3D" id="3.30.230.70">
    <property type="entry name" value="GHMP Kinase, N-terminal domain"/>
    <property type="match status" value="1"/>
</dbReference>
<dbReference type="Proteomes" id="UP000612746">
    <property type="component" value="Unassembled WGS sequence"/>
</dbReference>
<evidence type="ECO:0000256" key="1">
    <source>
        <dbReference type="ARBA" id="ARBA00004496"/>
    </source>
</evidence>
<feature type="domain" description="Exoribonuclease phosphorolytic" evidence="9">
    <location>
        <begin position="221"/>
        <end position="286"/>
    </location>
</feature>
<dbReference type="AlphaFoldDB" id="A0A8H7UQS8"/>
<dbReference type="GO" id="GO:0016075">
    <property type="term" value="P:rRNA catabolic process"/>
    <property type="evidence" value="ECO:0007669"/>
    <property type="project" value="TreeGrafter"/>
</dbReference>
<dbReference type="InterPro" id="IPR001247">
    <property type="entry name" value="ExoRNase_PH_dom1"/>
</dbReference>
<evidence type="ECO:0000256" key="7">
    <source>
        <dbReference type="SAM" id="Coils"/>
    </source>
</evidence>
<keyword evidence="11" id="KW-1185">Reference proteome</keyword>
<comment type="caution">
    <text evidence="10">The sequence shown here is derived from an EMBL/GenBank/DDBJ whole genome shotgun (WGS) entry which is preliminary data.</text>
</comment>
<comment type="subcellular location">
    <subcellularLocation>
        <location evidence="1">Cytoplasm</location>
    </subcellularLocation>
    <subcellularLocation>
        <location evidence="2">Nucleus</location>
        <location evidence="2">Nucleolus</location>
    </subcellularLocation>
</comment>
<dbReference type="CDD" id="cd11367">
    <property type="entry name" value="RNase_PH_RRP42"/>
    <property type="match status" value="1"/>
</dbReference>
<feature type="coiled-coil region" evidence="7">
    <location>
        <begin position="292"/>
        <end position="319"/>
    </location>
</feature>
<dbReference type="InterPro" id="IPR015847">
    <property type="entry name" value="ExoRNase_PH_dom2"/>
</dbReference>
<evidence type="ECO:0000313" key="11">
    <source>
        <dbReference type="Proteomes" id="UP000612746"/>
    </source>
</evidence>
<dbReference type="GO" id="GO:0000467">
    <property type="term" value="P:exonucleolytic trimming to generate mature 3'-end of 5.8S rRNA from tricistronic rRNA transcript (SSU-rRNA, 5.8S rRNA, LSU-rRNA)"/>
    <property type="evidence" value="ECO:0007669"/>
    <property type="project" value="TreeGrafter"/>
</dbReference>
<feature type="domain" description="Exoribonuclease phosphorolytic" evidence="8">
    <location>
        <begin position="30"/>
        <end position="190"/>
    </location>
</feature>
<evidence type="ECO:0000256" key="4">
    <source>
        <dbReference type="ARBA" id="ARBA00022490"/>
    </source>
</evidence>
<dbReference type="InterPro" id="IPR036345">
    <property type="entry name" value="ExoRNase_PH_dom2_sf"/>
</dbReference>
<dbReference type="GO" id="GO:0071028">
    <property type="term" value="P:nuclear mRNA surveillance"/>
    <property type="evidence" value="ECO:0007669"/>
    <property type="project" value="TreeGrafter"/>
</dbReference>
<dbReference type="InterPro" id="IPR020568">
    <property type="entry name" value="Ribosomal_Su5_D2-typ_SF"/>
</dbReference>
<dbReference type="Pfam" id="PF01138">
    <property type="entry name" value="RNase_PH"/>
    <property type="match status" value="1"/>
</dbReference>
<gene>
    <name evidence="10" type="ORF">INT44_005228</name>
</gene>
<proteinExistence type="inferred from homology"/>
<dbReference type="GO" id="GO:0034473">
    <property type="term" value="P:U1 snRNA 3'-end processing"/>
    <property type="evidence" value="ECO:0007669"/>
    <property type="project" value="TreeGrafter"/>
</dbReference>
<accession>A0A8H7UQS8</accession>
<dbReference type="GO" id="GO:0000176">
    <property type="term" value="C:nuclear exosome (RNase complex)"/>
    <property type="evidence" value="ECO:0007669"/>
    <property type="project" value="UniProtKB-ARBA"/>
</dbReference>
<evidence type="ECO:0000256" key="6">
    <source>
        <dbReference type="ARBA" id="ARBA00042523"/>
    </source>
</evidence>
<dbReference type="SUPFAM" id="SSF54211">
    <property type="entry name" value="Ribosomal protein S5 domain 2-like"/>
    <property type="match status" value="1"/>
</dbReference>
<dbReference type="GO" id="GO:0005730">
    <property type="term" value="C:nucleolus"/>
    <property type="evidence" value="ECO:0007669"/>
    <property type="project" value="UniProtKB-SubCell"/>
</dbReference>